<evidence type="ECO:0000313" key="1">
    <source>
        <dbReference type="EMBL" id="CAA7013467.1"/>
    </source>
</evidence>
<sequence length="102" mass="11152">MEFEFDTQVFSNIKSGRAVLASDSVLYDAMKTIIDGYLGNSSAFAADFTQWCTESLEALKRDVSTMGEVDDEVKRSIKRAKQGAIKILEGGHIGLTAISPEE</sequence>
<dbReference type="AlphaFoldDB" id="A0A6D2HFJ4"/>
<keyword evidence="2" id="KW-1185">Reference proteome</keyword>
<evidence type="ECO:0000313" key="2">
    <source>
        <dbReference type="Proteomes" id="UP000467841"/>
    </source>
</evidence>
<accession>A0A6D2HFJ4</accession>
<name>A0A6D2HFJ4_9BRAS</name>
<dbReference type="Proteomes" id="UP000467841">
    <property type="component" value="Unassembled WGS sequence"/>
</dbReference>
<organism evidence="1 2">
    <name type="scientific">Microthlaspi erraticum</name>
    <dbReference type="NCBI Taxonomy" id="1685480"/>
    <lineage>
        <taxon>Eukaryota</taxon>
        <taxon>Viridiplantae</taxon>
        <taxon>Streptophyta</taxon>
        <taxon>Embryophyta</taxon>
        <taxon>Tracheophyta</taxon>
        <taxon>Spermatophyta</taxon>
        <taxon>Magnoliopsida</taxon>
        <taxon>eudicotyledons</taxon>
        <taxon>Gunneridae</taxon>
        <taxon>Pentapetalae</taxon>
        <taxon>rosids</taxon>
        <taxon>malvids</taxon>
        <taxon>Brassicales</taxon>
        <taxon>Brassicaceae</taxon>
        <taxon>Coluteocarpeae</taxon>
        <taxon>Microthlaspi</taxon>
    </lineage>
</organism>
<reference evidence="1" key="1">
    <citation type="submission" date="2020-01" db="EMBL/GenBank/DDBJ databases">
        <authorList>
            <person name="Mishra B."/>
        </authorList>
    </citation>
    <scope>NUCLEOTIDE SEQUENCE [LARGE SCALE GENOMIC DNA]</scope>
</reference>
<proteinExistence type="predicted"/>
<dbReference type="EMBL" id="CACVBM020000044">
    <property type="protein sequence ID" value="CAA7013467.1"/>
    <property type="molecule type" value="Genomic_DNA"/>
</dbReference>
<protein>
    <submittedName>
        <fullName evidence="1">Uncharacterized protein</fullName>
    </submittedName>
</protein>
<dbReference type="Gene3D" id="1.10.420.10">
    <property type="entry name" value="Peroxidase, domain 2"/>
    <property type="match status" value="1"/>
</dbReference>
<comment type="caution">
    <text evidence="1">The sequence shown here is derived from an EMBL/GenBank/DDBJ whole genome shotgun (WGS) entry which is preliminary data.</text>
</comment>
<gene>
    <name evidence="1" type="ORF">MERR_LOCUS701</name>
</gene>